<gene>
    <name evidence="1" type="ORF">S7711_10873</name>
</gene>
<dbReference type="HOGENOM" id="CLU_1860096_0_0_1"/>
<dbReference type="Proteomes" id="UP000028045">
    <property type="component" value="Unassembled WGS sequence"/>
</dbReference>
<name>A0A084B611_STACB</name>
<sequence length="138" mass="15588">VLYSNGHGPPPRTRLCATCRKLTLQDLHKGTPFFFLGEECDVCEMIISYLRSARGWSSSRHLPMISLVVPYEERRADSGFSGEVYQWLYDLGRKLLNLSHFARRFIRARECPFARIVGRQPGGIVAMSLKATPAATTL</sequence>
<evidence type="ECO:0000313" key="1">
    <source>
        <dbReference type="EMBL" id="KEY72990.1"/>
    </source>
</evidence>
<dbReference type="EMBL" id="KL647944">
    <property type="protein sequence ID" value="KEY72990.1"/>
    <property type="molecule type" value="Genomic_DNA"/>
</dbReference>
<organism evidence="1 2">
    <name type="scientific">Stachybotrys chartarum (strain CBS 109288 / IBT 7711)</name>
    <name type="common">Toxic black mold</name>
    <name type="synonym">Stilbospora chartarum</name>
    <dbReference type="NCBI Taxonomy" id="1280523"/>
    <lineage>
        <taxon>Eukaryota</taxon>
        <taxon>Fungi</taxon>
        <taxon>Dikarya</taxon>
        <taxon>Ascomycota</taxon>
        <taxon>Pezizomycotina</taxon>
        <taxon>Sordariomycetes</taxon>
        <taxon>Hypocreomycetidae</taxon>
        <taxon>Hypocreales</taxon>
        <taxon>Stachybotryaceae</taxon>
        <taxon>Stachybotrys</taxon>
    </lineage>
</organism>
<feature type="non-terminal residue" evidence="1">
    <location>
        <position position="1"/>
    </location>
</feature>
<evidence type="ECO:0000313" key="2">
    <source>
        <dbReference type="Proteomes" id="UP000028045"/>
    </source>
</evidence>
<accession>A0A084B611</accession>
<dbReference type="AlphaFoldDB" id="A0A084B611"/>
<proteinExistence type="predicted"/>
<reference evidence="1 2" key="1">
    <citation type="journal article" date="2014" name="BMC Genomics">
        <title>Comparative genome sequencing reveals chemotype-specific gene clusters in the toxigenic black mold Stachybotrys.</title>
        <authorList>
            <person name="Semeiks J."/>
            <person name="Borek D."/>
            <person name="Otwinowski Z."/>
            <person name="Grishin N.V."/>
        </authorList>
    </citation>
    <scope>NUCLEOTIDE SEQUENCE [LARGE SCALE GENOMIC DNA]</scope>
    <source>
        <strain evidence="2">CBS 109288 / IBT 7711</strain>
    </source>
</reference>
<protein>
    <submittedName>
        <fullName evidence="1">Uncharacterized protein</fullName>
    </submittedName>
</protein>
<keyword evidence="2" id="KW-1185">Reference proteome</keyword>